<feature type="domain" description="Protein kinase" evidence="6">
    <location>
        <begin position="235"/>
        <end position="453"/>
    </location>
</feature>
<dbReference type="GO" id="GO:0004672">
    <property type="term" value="F:protein kinase activity"/>
    <property type="evidence" value="ECO:0007669"/>
    <property type="project" value="InterPro"/>
</dbReference>
<dbReference type="InterPro" id="IPR003609">
    <property type="entry name" value="Pan_app"/>
</dbReference>
<dbReference type="EMBL" id="PGOL01005703">
    <property type="protein sequence ID" value="PKI34777.1"/>
    <property type="molecule type" value="Genomic_DNA"/>
</dbReference>
<keyword evidence="4 5" id="KW-0067">ATP-binding</keyword>
<dbReference type="PANTHER" id="PTHR47976">
    <property type="entry name" value="G-TYPE LECTIN S-RECEPTOR-LIKE SERINE/THREONINE-PROTEIN KINASE SD2-5"/>
    <property type="match status" value="1"/>
</dbReference>
<protein>
    <recommendedName>
        <fullName evidence="10">Protein kinase domain-containing protein</fullName>
    </recommendedName>
</protein>
<evidence type="ECO:0000256" key="5">
    <source>
        <dbReference type="PROSITE-ProRule" id="PRU10141"/>
    </source>
</evidence>
<dbReference type="InterPro" id="IPR011009">
    <property type="entry name" value="Kinase-like_dom_sf"/>
</dbReference>
<dbReference type="InterPro" id="IPR017441">
    <property type="entry name" value="Protein_kinase_ATP_BS"/>
</dbReference>
<evidence type="ECO:0000256" key="4">
    <source>
        <dbReference type="ARBA" id="ARBA00022840"/>
    </source>
</evidence>
<dbReference type="Gene3D" id="3.30.200.20">
    <property type="entry name" value="Phosphorylase Kinase, domain 1"/>
    <property type="match status" value="1"/>
</dbReference>
<dbReference type="SUPFAM" id="SSF56112">
    <property type="entry name" value="Protein kinase-like (PK-like)"/>
    <property type="match status" value="1"/>
</dbReference>
<keyword evidence="3 5" id="KW-0547">Nucleotide-binding</keyword>
<dbReference type="GO" id="GO:0005524">
    <property type="term" value="F:ATP binding"/>
    <property type="evidence" value="ECO:0007669"/>
    <property type="project" value="UniProtKB-UniRule"/>
</dbReference>
<comment type="caution">
    <text evidence="8">The sequence shown here is derived from an EMBL/GenBank/DDBJ whole genome shotgun (WGS) entry which is preliminary data.</text>
</comment>
<dbReference type="InterPro" id="IPR000719">
    <property type="entry name" value="Prot_kinase_dom"/>
</dbReference>
<evidence type="ECO:0000256" key="1">
    <source>
        <dbReference type="ARBA" id="ARBA00022679"/>
    </source>
</evidence>
<feature type="non-terminal residue" evidence="8">
    <location>
        <position position="1"/>
    </location>
</feature>
<evidence type="ECO:0000313" key="8">
    <source>
        <dbReference type="EMBL" id="PKI34777.1"/>
    </source>
</evidence>
<organism evidence="8 9">
    <name type="scientific">Punica granatum</name>
    <name type="common">Pomegranate</name>
    <dbReference type="NCBI Taxonomy" id="22663"/>
    <lineage>
        <taxon>Eukaryota</taxon>
        <taxon>Viridiplantae</taxon>
        <taxon>Streptophyta</taxon>
        <taxon>Embryophyta</taxon>
        <taxon>Tracheophyta</taxon>
        <taxon>Spermatophyta</taxon>
        <taxon>Magnoliopsida</taxon>
        <taxon>eudicotyledons</taxon>
        <taxon>Gunneridae</taxon>
        <taxon>Pentapetalae</taxon>
        <taxon>rosids</taxon>
        <taxon>malvids</taxon>
        <taxon>Myrtales</taxon>
        <taxon>Lythraceae</taxon>
        <taxon>Punica</taxon>
    </lineage>
</organism>
<evidence type="ECO:0008006" key="10">
    <source>
        <dbReference type="Google" id="ProtNLM"/>
    </source>
</evidence>
<proteinExistence type="predicted"/>
<keyword evidence="2" id="KW-0732">Signal</keyword>
<dbReference type="PANTHER" id="PTHR47976:SF30">
    <property type="entry name" value="RECEPTOR-LIKE SERINE_THREONINE-PROTEIN KINASE"/>
    <property type="match status" value="1"/>
</dbReference>
<feature type="binding site" evidence="5">
    <location>
        <position position="263"/>
    </location>
    <ligand>
        <name>ATP</name>
        <dbReference type="ChEBI" id="CHEBI:30616"/>
    </ligand>
</feature>
<dbReference type="PROSITE" id="PS50011">
    <property type="entry name" value="PROTEIN_KINASE_DOM"/>
    <property type="match status" value="1"/>
</dbReference>
<dbReference type="SUPFAM" id="SSF57414">
    <property type="entry name" value="Hairpin loop containing domain-like"/>
    <property type="match status" value="1"/>
</dbReference>
<evidence type="ECO:0000256" key="2">
    <source>
        <dbReference type="ARBA" id="ARBA00022729"/>
    </source>
</evidence>
<evidence type="ECO:0000256" key="3">
    <source>
        <dbReference type="ARBA" id="ARBA00022741"/>
    </source>
</evidence>
<dbReference type="AlphaFoldDB" id="A0A2I0HST7"/>
<sequence>LYALVETNPPLAYYSMNFSNLSLDSSSLFEFRNGSLALVSNYDTLGLSVFSFPASISQQFIRLSPDGHLKVYEWRENQWEETADLLTGEMGNCGYPLHCGEYGICSNGQCSCPASRNPSGTPYFKQLDDRNRSLGCPLITPLSCDDPQNHSFVKLEELTSFTVSKQDVSNTSLESCQEACASNCSCKAAFYSPSRSYCSLQAQRRAADEADEDHLDELQGMPTRFPYNELKSATENFCKKIGEGGYGSVFQGTLADGTKVAVKRLEGLGQIKKSFLAEVKTIGKIHHVNLVRLLGFCAEKSHRLLVYEFMSGGSLDGWIFHEAAGGVVLDWQQRKKLVERNKSRLVTTMRGTPGYIAPEWLSGVITEKADVYSFGVVALEIACGRKVFNSSQSKEDRFLLHLLKRKAEEDRLLDMVGIEPVLLVLLHCLGFYPAQDKTSKRLRLLLLSPSCSW</sequence>
<dbReference type="STRING" id="22663.A0A2I0HST7"/>
<gene>
    <name evidence="8" type="ORF">CRG98_044828</name>
</gene>
<dbReference type="Proteomes" id="UP000233551">
    <property type="component" value="Unassembled WGS sequence"/>
</dbReference>
<dbReference type="Pfam" id="PF00069">
    <property type="entry name" value="Pkinase"/>
    <property type="match status" value="1"/>
</dbReference>
<dbReference type="Gene3D" id="1.10.510.10">
    <property type="entry name" value="Transferase(Phosphotransferase) domain 1"/>
    <property type="match status" value="1"/>
</dbReference>
<accession>A0A2I0HST7</accession>
<reference evidence="8 9" key="1">
    <citation type="submission" date="2017-11" db="EMBL/GenBank/DDBJ databases">
        <title>De-novo sequencing of pomegranate (Punica granatum L.) genome.</title>
        <authorList>
            <person name="Akparov Z."/>
            <person name="Amiraslanov A."/>
            <person name="Hajiyeva S."/>
            <person name="Abbasov M."/>
            <person name="Kaur K."/>
            <person name="Hamwieh A."/>
            <person name="Solovyev V."/>
            <person name="Salamov A."/>
            <person name="Braich B."/>
            <person name="Kosarev P."/>
            <person name="Mahmoud A."/>
            <person name="Hajiyev E."/>
            <person name="Babayeva S."/>
            <person name="Izzatullayeva V."/>
            <person name="Mammadov A."/>
            <person name="Mammadov A."/>
            <person name="Sharifova S."/>
            <person name="Ojaghi J."/>
            <person name="Eynullazada K."/>
            <person name="Bayramov B."/>
            <person name="Abdulazimova A."/>
            <person name="Shahmuradov I."/>
        </authorList>
    </citation>
    <scope>NUCLEOTIDE SEQUENCE [LARGE SCALE GENOMIC DNA]</scope>
    <source>
        <strain evidence="9">cv. AG2017</strain>
        <tissue evidence="8">Leaf</tissue>
    </source>
</reference>
<dbReference type="CDD" id="cd01098">
    <property type="entry name" value="PAN_AP_plant"/>
    <property type="match status" value="1"/>
</dbReference>
<feature type="domain" description="Apple" evidence="7">
    <location>
        <begin position="144"/>
        <end position="219"/>
    </location>
</feature>
<evidence type="ECO:0000259" key="6">
    <source>
        <dbReference type="PROSITE" id="PS50011"/>
    </source>
</evidence>
<name>A0A2I0HST7_PUNGR</name>
<evidence type="ECO:0000259" key="7">
    <source>
        <dbReference type="PROSITE" id="PS50948"/>
    </source>
</evidence>
<dbReference type="InterPro" id="IPR001245">
    <property type="entry name" value="Ser-Thr/Tyr_kinase_cat_dom"/>
</dbReference>
<keyword evidence="9" id="KW-1185">Reference proteome</keyword>
<dbReference type="Pfam" id="PF07714">
    <property type="entry name" value="PK_Tyr_Ser-Thr"/>
    <property type="match status" value="1"/>
</dbReference>
<dbReference type="PROSITE" id="PS00107">
    <property type="entry name" value="PROTEIN_KINASE_ATP"/>
    <property type="match status" value="1"/>
</dbReference>
<keyword evidence="1" id="KW-0808">Transferase</keyword>
<dbReference type="PROSITE" id="PS50948">
    <property type="entry name" value="PAN"/>
    <property type="match status" value="1"/>
</dbReference>
<dbReference type="InterPro" id="IPR051343">
    <property type="entry name" value="G-type_lectin_kinases/EP1-like"/>
</dbReference>
<dbReference type="FunFam" id="3.30.200.20:FF:000178">
    <property type="entry name" value="serine/threonine-protein kinase PBS1-like"/>
    <property type="match status" value="1"/>
</dbReference>
<evidence type="ECO:0000313" key="9">
    <source>
        <dbReference type="Proteomes" id="UP000233551"/>
    </source>
</evidence>
<dbReference type="Pfam" id="PF00024">
    <property type="entry name" value="PAN_1"/>
    <property type="match status" value="1"/>
</dbReference>